<evidence type="ECO:0000313" key="2">
    <source>
        <dbReference type="Proteomes" id="UP000251714"/>
    </source>
</evidence>
<evidence type="ECO:0008006" key="3">
    <source>
        <dbReference type="Google" id="ProtNLM"/>
    </source>
</evidence>
<dbReference type="EMBL" id="PKMI01000072">
    <property type="protein sequence ID" value="RBA10214.1"/>
    <property type="molecule type" value="Genomic_DNA"/>
</dbReference>
<reference evidence="1 2" key="1">
    <citation type="submission" date="2017-12" db="EMBL/GenBank/DDBJ databases">
        <title>Genome sequence of the mycotoxigenic crop pathogen Fusarium proliferatum, strain ITEM 2341 from Date Palm.</title>
        <authorList>
            <person name="Almiman B.F."/>
            <person name="Shittu T.A."/>
            <person name="Muthumeenakshi S."/>
            <person name="Baroncelli R."/>
            <person name="Sreenivasaprasada S."/>
        </authorList>
    </citation>
    <scope>NUCLEOTIDE SEQUENCE [LARGE SCALE GENOMIC DNA]</scope>
    <source>
        <strain evidence="1 2">ITEM 2341</strain>
    </source>
</reference>
<proteinExistence type="predicted"/>
<organism evidence="1 2">
    <name type="scientific">Gibberella intermedia</name>
    <name type="common">Bulb rot disease fungus</name>
    <name type="synonym">Fusarium proliferatum</name>
    <dbReference type="NCBI Taxonomy" id="948311"/>
    <lineage>
        <taxon>Eukaryota</taxon>
        <taxon>Fungi</taxon>
        <taxon>Dikarya</taxon>
        <taxon>Ascomycota</taxon>
        <taxon>Pezizomycotina</taxon>
        <taxon>Sordariomycetes</taxon>
        <taxon>Hypocreomycetidae</taxon>
        <taxon>Hypocreales</taxon>
        <taxon>Nectriaceae</taxon>
        <taxon>Fusarium</taxon>
        <taxon>Fusarium fujikuroi species complex</taxon>
    </lineage>
</organism>
<dbReference type="AlphaFoldDB" id="A0A365MNP1"/>
<protein>
    <recommendedName>
        <fullName evidence="3">Transcription factor domain-containing protein</fullName>
    </recommendedName>
</protein>
<evidence type="ECO:0000313" key="1">
    <source>
        <dbReference type="EMBL" id="RBA10214.1"/>
    </source>
</evidence>
<dbReference type="Proteomes" id="UP000251714">
    <property type="component" value="Unassembled WGS sequence"/>
</dbReference>
<comment type="caution">
    <text evidence="1">The sequence shown here is derived from an EMBL/GenBank/DDBJ whole genome shotgun (WGS) entry which is preliminary data.</text>
</comment>
<gene>
    <name evidence="1" type="ORF">FPRO05_06150</name>
</gene>
<accession>A0A365MNP1</accession>
<name>A0A365MNP1_GIBIN</name>
<sequence>MLFHRAKDLNPTFEKHCFPVFRPDVFHYTLLLETVLLGPTIIEMCVSPELRDYFDWLVRQHDDSKGPLFACQNPLSCVNIEYSRLSLPSLSSKTRRVLAATSDLLSLALHPPAHLYTAHEDPLFRTLTEHIVLCSPTEDEDQGCFPDDKIYDSCRLAAQLSCQMALLHVARYPLENSSEQSSDTIDLLISRLHQELQSNVDTVHLWDQCNGILLWVVIVGSALSRGTPQHALFKAILWRLSAIFFFSDTDDVGYIRSLKTFLAYQEFCVAGHKEQELQWDLDISAYN</sequence>